<evidence type="ECO:0000313" key="2">
    <source>
        <dbReference type="EMBL" id="MPN51034.1"/>
    </source>
</evidence>
<dbReference type="SUPFAM" id="SSF101498">
    <property type="entry name" value="Anti-sigma factor FlgM"/>
    <property type="match status" value="1"/>
</dbReference>
<dbReference type="InterPro" id="IPR031316">
    <property type="entry name" value="FlgM_C"/>
</dbReference>
<name>A0A645IRL5_9ZZZZ</name>
<protein>
    <recommendedName>
        <fullName evidence="1">Anti-sigma-28 factor FlgM C-terminal domain-containing protein</fullName>
    </recommendedName>
</protein>
<feature type="domain" description="Anti-sigma-28 factor FlgM C-terminal" evidence="1">
    <location>
        <begin position="39"/>
        <end position="97"/>
    </location>
</feature>
<evidence type="ECO:0000259" key="1">
    <source>
        <dbReference type="Pfam" id="PF04316"/>
    </source>
</evidence>
<sequence length="106" mass="11409">MKINQIKEDKIYNSIIKEKALAPENGHGVSGTAQCAKKDSLVISEKAKSHSEVKGIVSAVINKAEKPASSEKLMRLKSQIASGEYNISSSDIAEKILRQKNGSGII</sequence>
<dbReference type="Pfam" id="PF04316">
    <property type="entry name" value="FlgM"/>
    <property type="match status" value="1"/>
</dbReference>
<reference evidence="2" key="1">
    <citation type="submission" date="2019-08" db="EMBL/GenBank/DDBJ databases">
        <authorList>
            <person name="Kucharzyk K."/>
            <person name="Murdoch R.W."/>
            <person name="Higgins S."/>
            <person name="Loffler F."/>
        </authorList>
    </citation>
    <scope>NUCLEOTIDE SEQUENCE</scope>
</reference>
<comment type="caution">
    <text evidence="2">The sequence shown here is derived from an EMBL/GenBank/DDBJ whole genome shotgun (WGS) entry which is preliminary data.</text>
</comment>
<dbReference type="EMBL" id="VSSQ01115728">
    <property type="protein sequence ID" value="MPN51034.1"/>
    <property type="molecule type" value="Genomic_DNA"/>
</dbReference>
<organism evidence="2">
    <name type="scientific">bioreactor metagenome</name>
    <dbReference type="NCBI Taxonomy" id="1076179"/>
    <lineage>
        <taxon>unclassified sequences</taxon>
        <taxon>metagenomes</taxon>
        <taxon>ecological metagenomes</taxon>
    </lineage>
</organism>
<accession>A0A645IRL5</accession>
<proteinExistence type="predicted"/>
<dbReference type="AlphaFoldDB" id="A0A645IRL5"/>
<gene>
    <name evidence="2" type="ORF">SDC9_198675</name>
</gene>
<dbReference type="InterPro" id="IPR035890">
    <property type="entry name" value="Anti-sigma-28_factor_FlgM_sf"/>
</dbReference>